<dbReference type="PANTHER" id="PTHR43767">
    <property type="entry name" value="LONG-CHAIN-FATTY-ACID--COA LIGASE"/>
    <property type="match status" value="1"/>
</dbReference>
<sequence>MSLTQGVHRAVQQSADKIATVFGERRRSYAQLAERAARLAGGLQALGVAAGDRVAMLALNSDRYLEYFVGTWWAGAAVNPLNTRWSAVEMAYALRDCDTQVLFVDEAHAGMLADVRAQAPCVRTVIHVGEGAAPAGTLAYEDWLAAAPPAPDACAAWDSLAAILYTGGTTGFPKGVMLSHMNLWSSAIARMAQFEVPRSSVTLLVPPLFHTAALGRFVSQLVVGGTSVVSAMFRPEAVMRTIAEEGVNDIMLVPSMIQMMLDDPSFGAHDLSGLERIAYGASPMSMGLLERAMAAWPHAGFYHAYGMTETAPVISINPPANHTPRARERGLHRSAGRASYAVEVRIVDAEGREVPRGTVGEIVARGPNVMMGYWKQPEATAEALRDGWMHTGDGAYMDDEGYLYVVDRIKDMIVTGGENVYSAEVESVLSRHPDVSQCAVIGVPDERWGERVHAVVVPRAGANIDLEALREFCRERLAGYKLPRSLDAVDELPMSPAGKVLKQVLRKPYWSGRERNVN</sequence>
<evidence type="ECO:0000313" key="5">
    <source>
        <dbReference type="EMBL" id="TSH97681.1"/>
    </source>
</evidence>
<dbReference type="PROSITE" id="PS00455">
    <property type="entry name" value="AMP_BINDING"/>
    <property type="match status" value="1"/>
</dbReference>
<dbReference type="RefSeq" id="WP_143947206.1">
    <property type="nucleotide sequence ID" value="NZ_BAABMB010000004.1"/>
</dbReference>
<dbReference type="Pfam" id="PF13193">
    <property type="entry name" value="AMP-binding_C"/>
    <property type="match status" value="1"/>
</dbReference>
<dbReference type="PANTHER" id="PTHR43767:SF1">
    <property type="entry name" value="NONRIBOSOMAL PEPTIDE SYNTHASE PES1 (EUROFUNG)-RELATED"/>
    <property type="match status" value="1"/>
</dbReference>
<reference evidence="5 6" key="1">
    <citation type="submission" date="2019-07" db="EMBL/GenBank/DDBJ databases">
        <title>Qingshengfaniella alkalisoli gen. nov., sp. nov., isolated from saline soil.</title>
        <authorList>
            <person name="Xu L."/>
            <person name="Huang X.-X."/>
            <person name="Sun J.-Q."/>
        </authorList>
    </citation>
    <scope>NUCLEOTIDE SEQUENCE [LARGE SCALE GENOMIC DNA]</scope>
    <source>
        <strain evidence="5 6">DSM 27279</strain>
    </source>
</reference>
<dbReference type="SUPFAM" id="SSF56801">
    <property type="entry name" value="Acetyl-CoA synthetase-like"/>
    <property type="match status" value="1"/>
</dbReference>
<dbReference type="CDD" id="cd17631">
    <property type="entry name" value="FACL_FadD13-like"/>
    <property type="match status" value="1"/>
</dbReference>
<accession>A0A556AXK7</accession>
<protein>
    <submittedName>
        <fullName evidence="5">Long-chain-fatty-acid--CoA ligase</fullName>
    </submittedName>
</protein>
<dbReference type="AlphaFoldDB" id="A0A556AXK7"/>
<comment type="caution">
    <text evidence="5">The sequence shown here is derived from an EMBL/GenBank/DDBJ whole genome shotgun (WGS) entry which is preliminary data.</text>
</comment>
<comment type="similarity">
    <text evidence="1">Belongs to the ATP-dependent AMP-binding enzyme family.</text>
</comment>
<keyword evidence="2 5" id="KW-0436">Ligase</keyword>
<dbReference type="Pfam" id="PF00501">
    <property type="entry name" value="AMP-binding"/>
    <property type="match status" value="1"/>
</dbReference>
<dbReference type="Proteomes" id="UP000318405">
    <property type="component" value="Unassembled WGS sequence"/>
</dbReference>
<dbReference type="FunFam" id="3.30.300.30:FF:000008">
    <property type="entry name" value="2,3-dihydroxybenzoate-AMP ligase"/>
    <property type="match status" value="1"/>
</dbReference>
<feature type="domain" description="AMP-dependent synthetase/ligase" evidence="3">
    <location>
        <begin position="8"/>
        <end position="374"/>
    </location>
</feature>
<gene>
    <name evidence="5" type="ORF">FOZ76_05875</name>
</gene>
<dbReference type="Gene3D" id="3.40.50.12780">
    <property type="entry name" value="N-terminal domain of ligase-like"/>
    <property type="match status" value="1"/>
</dbReference>
<dbReference type="NCBIfam" id="NF004837">
    <property type="entry name" value="PRK06187.1"/>
    <property type="match status" value="1"/>
</dbReference>
<dbReference type="GO" id="GO:0016878">
    <property type="term" value="F:acid-thiol ligase activity"/>
    <property type="evidence" value="ECO:0007669"/>
    <property type="project" value="UniProtKB-ARBA"/>
</dbReference>
<dbReference type="InterPro" id="IPR050237">
    <property type="entry name" value="ATP-dep_AMP-bd_enzyme"/>
</dbReference>
<dbReference type="Gene3D" id="3.30.300.30">
    <property type="match status" value="1"/>
</dbReference>
<dbReference type="OrthoDB" id="9766486at2"/>
<dbReference type="EMBL" id="VLTJ01000008">
    <property type="protein sequence ID" value="TSH97681.1"/>
    <property type="molecule type" value="Genomic_DNA"/>
</dbReference>
<proteinExistence type="inferred from homology"/>
<dbReference type="InterPro" id="IPR045851">
    <property type="entry name" value="AMP-bd_C_sf"/>
</dbReference>
<evidence type="ECO:0000256" key="2">
    <source>
        <dbReference type="ARBA" id="ARBA00022598"/>
    </source>
</evidence>
<evidence type="ECO:0000313" key="6">
    <source>
        <dbReference type="Proteomes" id="UP000318405"/>
    </source>
</evidence>
<keyword evidence="6" id="KW-1185">Reference proteome</keyword>
<dbReference type="InterPro" id="IPR020845">
    <property type="entry name" value="AMP-binding_CS"/>
</dbReference>
<dbReference type="InterPro" id="IPR025110">
    <property type="entry name" value="AMP-bd_C"/>
</dbReference>
<organism evidence="5 6">
    <name type="scientific">Verticiella sediminum</name>
    <dbReference type="NCBI Taxonomy" id="1247510"/>
    <lineage>
        <taxon>Bacteria</taxon>
        <taxon>Pseudomonadati</taxon>
        <taxon>Pseudomonadota</taxon>
        <taxon>Betaproteobacteria</taxon>
        <taxon>Burkholderiales</taxon>
        <taxon>Alcaligenaceae</taxon>
        <taxon>Verticiella</taxon>
    </lineage>
</organism>
<name>A0A556AXK7_9BURK</name>
<dbReference type="InterPro" id="IPR042099">
    <property type="entry name" value="ANL_N_sf"/>
</dbReference>
<feature type="domain" description="AMP-binding enzyme C-terminal" evidence="4">
    <location>
        <begin position="424"/>
        <end position="499"/>
    </location>
</feature>
<evidence type="ECO:0000256" key="1">
    <source>
        <dbReference type="ARBA" id="ARBA00006432"/>
    </source>
</evidence>
<evidence type="ECO:0000259" key="3">
    <source>
        <dbReference type="Pfam" id="PF00501"/>
    </source>
</evidence>
<evidence type="ECO:0000259" key="4">
    <source>
        <dbReference type="Pfam" id="PF13193"/>
    </source>
</evidence>
<dbReference type="InterPro" id="IPR000873">
    <property type="entry name" value="AMP-dep_synth/lig_dom"/>
</dbReference>